<evidence type="ECO:0000313" key="1">
    <source>
        <dbReference type="Proteomes" id="UP000887574"/>
    </source>
</evidence>
<sequence length="96" mass="10570">MPPSTTETTTTTVLVKTARRISTSLDNDSKLWLRDPPNSSGQLEEVRIKINDKWLVLSQEFVANHPGGAVINQYKNADATQSSMPSTLAVNWPTSN</sequence>
<name>A0A915E4L2_9BILA</name>
<proteinExistence type="predicted"/>
<keyword evidence="1" id="KW-1185">Reference proteome</keyword>
<organism evidence="1 2">
    <name type="scientific">Ditylenchus dipsaci</name>
    <dbReference type="NCBI Taxonomy" id="166011"/>
    <lineage>
        <taxon>Eukaryota</taxon>
        <taxon>Metazoa</taxon>
        <taxon>Ecdysozoa</taxon>
        <taxon>Nematoda</taxon>
        <taxon>Chromadorea</taxon>
        <taxon>Rhabditida</taxon>
        <taxon>Tylenchina</taxon>
        <taxon>Tylenchomorpha</taxon>
        <taxon>Sphaerularioidea</taxon>
        <taxon>Anguinidae</taxon>
        <taxon>Anguininae</taxon>
        <taxon>Ditylenchus</taxon>
    </lineage>
</organism>
<reference evidence="2" key="1">
    <citation type="submission" date="2022-11" db="UniProtKB">
        <authorList>
            <consortium name="WormBaseParasite"/>
        </authorList>
    </citation>
    <scope>IDENTIFICATION</scope>
</reference>
<dbReference type="WBParaSite" id="jg2765">
    <property type="protein sequence ID" value="jg2765"/>
    <property type="gene ID" value="jg2765"/>
</dbReference>
<dbReference type="Proteomes" id="UP000887574">
    <property type="component" value="Unplaced"/>
</dbReference>
<evidence type="ECO:0000313" key="2">
    <source>
        <dbReference type="WBParaSite" id="jg2765"/>
    </source>
</evidence>
<accession>A0A915E4L2</accession>
<dbReference type="AlphaFoldDB" id="A0A915E4L2"/>
<protein>
    <submittedName>
        <fullName evidence="2">Cytochrome b5 heme-binding domain-containing protein</fullName>
    </submittedName>
</protein>